<dbReference type="OrthoDB" id="3061238at2759"/>
<gene>
    <name evidence="1" type="ORF">JR316_000076</name>
</gene>
<reference evidence="1" key="1">
    <citation type="submission" date="2021-02" db="EMBL/GenBank/DDBJ databases">
        <title>Psilocybe cubensis genome.</title>
        <authorList>
            <person name="Mckernan K.J."/>
            <person name="Crawford S."/>
            <person name="Trippe A."/>
            <person name="Kane L.T."/>
            <person name="Mclaughlin S."/>
        </authorList>
    </citation>
    <scope>NUCLEOTIDE SEQUENCE [LARGE SCALE GENOMIC DNA]</scope>
    <source>
        <strain evidence="1">MGC-MH-2018</strain>
    </source>
</reference>
<evidence type="ECO:0000313" key="1">
    <source>
        <dbReference type="EMBL" id="KAG5173420.1"/>
    </source>
</evidence>
<dbReference type="EMBL" id="JAFIQS010000001">
    <property type="protein sequence ID" value="KAG5173420.1"/>
    <property type="molecule type" value="Genomic_DNA"/>
</dbReference>
<dbReference type="AlphaFoldDB" id="A0A8H8CQ03"/>
<sequence>MAHEVPPNNLMFRNSLRKTNYSAKKYLELTPDIIPHYGNKLDPNFLIQEYDNLINLPLQPNEINNIYFRAKSDPNVEPGARTAVVLRAVPNELILWPQVWNKTNLISPGPLVVTSSAPNEIIACATPFRFTPPNMGGTTYALIATQYPLNTPLPPETRLRDALPPPAADVKNWKDLVNYFNNDTSTVYYNFVVEDSKAPIISASTRLRIFDDGTEPLPIIITILCSAFPEGTYVSLSSTTGVINMAKCRLPGPLIYFEVPLSAGFDDILTINIFLAPDGLCDPLSFVSLRASVNIGGNDGSLHDEILGSLNIVIHDEATTHLNYASHAANRLQEYINTKDAEAKAGAIPTTSDTMILGRATGWWFRDHLFDVNKFPRQLYGSNSPDIQPVGTQNKPEFKTILGGYNSNLDWSNEHQINLQQGAPNYIYLRGNCTLGDDYLVETRLFCVPDRLLLYPPMYSLYAVTDGDDQDGRKTAIRRIISTSASSFNVLDRPFDLLNPAPPQSGSHYSFIAESRHPTDENPDPNWPHEDTDLFISGAKFAEWIANTPNICWRCIGYYHGGATIICTTTIEIPRNIYPPSTLWYVIAEAFNAPVGSSWELTSDISIEGAKILFPRTLIASGDRETRGCGFTGIPPGGIKFRVNLQWFSEGKNVPNDMRFGIQLVRHKRNGGPNMIHPAATITLPEEAANWPFSVGIHHPGLENKINAEISENHIEYLGDHFKTIGPNPWPHKTPVTGFVMGSDTWLHD</sequence>
<protein>
    <submittedName>
        <fullName evidence="1">Uncharacterized protein</fullName>
    </submittedName>
</protein>
<organism evidence="1">
    <name type="scientific">Psilocybe cubensis</name>
    <name type="common">Psychedelic mushroom</name>
    <name type="synonym">Stropharia cubensis</name>
    <dbReference type="NCBI Taxonomy" id="181762"/>
    <lineage>
        <taxon>Eukaryota</taxon>
        <taxon>Fungi</taxon>
        <taxon>Dikarya</taxon>
        <taxon>Basidiomycota</taxon>
        <taxon>Agaricomycotina</taxon>
        <taxon>Agaricomycetes</taxon>
        <taxon>Agaricomycetidae</taxon>
        <taxon>Agaricales</taxon>
        <taxon>Agaricineae</taxon>
        <taxon>Strophariaceae</taxon>
        <taxon>Psilocybe</taxon>
    </lineage>
</organism>
<comment type="caution">
    <text evidence="1">The sequence shown here is derived from an EMBL/GenBank/DDBJ whole genome shotgun (WGS) entry which is preliminary data.</text>
</comment>
<accession>A0A8H8CQ03</accession>
<name>A0A8H8CQ03_PSICU</name>
<proteinExistence type="predicted"/>